<dbReference type="PANTHER" id="PTHR11188">
    <property type="entry name" value="ARRESTIN DOMAIN CONTAINING PROTEIN"/>
    <property type="match status" value="1"/>
</dbReference>
<organism evidence="4 5">
    <name type="scientific">Oryzias melastigma</name>
    <name type="common">Marine medaka</name>
    <dbReference type="NCBI Taxonomy" id="30732"/>
    <lineage>
        <taxon>Eukaryota</taxon>
        <taxon>Metazoa</taxon>
        <taxon>Chordata</taxon>
        <taxon>Craniata</taxon>
        <taxon>Vertebrata</taxon>
        <taxon>Euteleostomi</taxon>
        <taxon>Actinopterygii</taxon>
        <taxon>Neopterygii</taxon>
        <taxon>Teleostei</taxon>
        <taxon>Neoteleostei</taxon>
        <taxon>Acanthomorphata</taxon>
        <taxon>Ovalentaria</taxon>
        <taxon>Atherinomorphae</taxon>
        <taxon>Beloniformes</taxon>
        <taxon>Adrianichthyidae</taxon>
        <taxon>Oryziinae</taxon>
        <taxon>Oryzias</taxon>
    </lineage>
</organism>
<feature type="compositionally biased region" description="Low complexity" evidence="2">
    <location>
        <begin position="423"/>
        <end position="433"/>
    </location>
</feature>
<feature type="domain" description="Arrestin C-terminal-like" evidence="3">
    <location>
        <begin position="169"/>
        <end position="296"/>
    </location>
</feature>
<evidence type="ECO:0000259" key="3">
    <source>
        <dbReference type="SMART" id="SM01017"/>
    </source>
</evidence>
<evidence type="ECO:0000256" key="1">
    <source>
        <dbReference type="ARBA" id="ARBA00005298"/>
    </source>
</evidence>
<dbReference type="SMART" id="SM01017">
    <property type="entry name" value="Arrestin_C"/>
    <property type="match status" value="1"/>
</dbReference>
<dbReference type="OrthoDB" id="7785529at2759"/>
<dbReference type="GO" id="GO:0007399">
    <property type="term" value="P:nervous system development"/>
    <property type="evidence" value="ECO:0007669"/>
    <property type="project" value="UniProtKB-ARBA"/>
</dbReference>
<feature type="compositionally biased region" description="Pro residues" evidence="2">
    <location>
        <begin position="404"/>
        <end position="422"/>
    </location>
</feature>
<feature type="compositionally biased region" description="Polar residues" evidence="2">
    <location>
        <begin position="390"/>
        <end position="402"/>
    </location>
</feature>
<reference evidence="4" key="1">
    <citation type="journal article" name="BMC Genomics">
        <title>Long-read sequencing and de novo genome assembly of marine medaka (Oryzias melastigma).</title>
        <authorList>
            <person name="Liang P."/>
            <person name="Saqib H.S.A."/>
            <person name="Ni X."/>
            <person name="Shen Y."/>
        </authorList>
    </citation>
    <scope>NUCLEOTIDE SEQUENCE</scope>
    <source>
        <strain evidence="4">Bigg-433</strain>
    </source>
</reference>
<dbReference type="InterPro" id="IPR011021">
    <property type="entry name" value="Arrestin-like_N"/>
</dbReference>
<feature type="region of interest" description="Disordered" evidence="2">
    <location>
        <begin position="305"/>
        <end position="449"/>
    </location>
</feature>
<dbReference type="GO" id="GO:0005737">
    <property type="term" value="C:cytoplasm"/>
    <property type="evidence" value="ECO:0007669"/>
    <property type="project" value="TreeGrafter"/>
</dbReference>
<dbReference type="InterPro" id="IPR014756">
    <property type="entry name" value="Ig_E-set"/>
</dbReference>
<dbReference type="GO" id="GO:0015031">
    <property type="term" value="P:protein transport"/>
    <property type="evidence" value="ECO:0007669"/>
    <property type="project" value="TreeGrafter"/>
</dbReference>
<evidence type="ECO:0000313" key="5">
    <source>
        <dbReference type="Proteomes" id="UP000646548"/>
    </source>
</evidence>
<evidence type="ECO:0000256" key="2">
    <source>
        <dbReference type="SAM" id="MobiDB-lite"/>
    </source>
</evidence>
<dbReference type="EMBL" id="WKFB01000369">
    <property type="protein sequence ID" value="KAF6725224.1"/>
    <property type="molecule type" value="Genomic_DNA"/>
</dbReference>
<proteinExistence type="inferred from homology"/>
<dbReference type="InterPro" id="IPR014752">
    <property type="entry name" value="Arrestin-like_C"/>
</dbReference>
<dbReference type="Gene3D" id="2.60.40.640">
    <property type="match status" value="2"/>
</dbReference>
<dbReference type="PANTHER" id="PTHR11188:SF135">
    <property type="entry name" value="ARRESTIN DOMAIN CONTAINING 3-LIKE-RELATED"/>
    <property type="match status" value="1"/>
</dbReference>
<dbReference type="GO" id="GO:0005886">
    <property type="term" value="C:plasma membrane"/>
    <property type="evidence" value="ECO:0007669"/>
    <property type="project" value="TreeGrafter"/>
</dbReference>
<dbReference type="SUPFAM" id="SSF81296">
    <property type="entry name" value="E set domains"/>
    <property type="match status" value="2"/>
</dbReference>
<dbReference type="Proteomes" id="UP000646548">
    <property type="component" value="Unassembled WGS sequence"/>
</dbReference>
<accession>A0A834C9V3</accession>
<evidence type="ECO:0000313" key="4">
    <source>
        <dbReference type="EMBL" id="KAF6725224.1"/>
    </source>
</evidence>
<feature type="compositionally biased region" description="Pro residues" evidence="2">
    <location>
        <begin position="360"/>
        <end position="371"/>
    </location>
</feature>
<name>A0A834C9V3_ORYME</name>
<dbReference type="Pfam" id="PF00339">
    <property type="entry name" value="Arrestin_N"/>
    <property type="match status" value="1"/>
</dbReference>
<dbReference type="InterPro" id="IPR011022">
    <property type="entry name" value="Arrestin_C-like"/>
</dbReference>
<dbReference type="InterPro" id="IPR050357">
    <property type="entry name" value="Arrestin_domain-protein"/>
</dbReference>
<protein>
    <submittedName>
        <fullName evidence="4">Arrestin domain-containing protein 3</fullName>
    </submittedName>
</protein>
<gene>
    <name evidence="4" type="ORF">FQA47_018181</name>
</gene>
<sequence length="449" mass="49244">MPSVKSLTIEYDSLNEEGTFSEGDIMTGIVTLTLRKDTKVKSLFVKLKGDADVFWSETSEERNDEYSAHTRYFKLKQSVTPKDSDETALPQGIHVFKFRFQIPPGSMPSSFRELDGNIVYKIEAKLCRSWRMDVTASKELPFISKFLPNIQSPMSPQSGSKQKELGGFAKGEVDFEAVLNKRAFCAGERMELVLSVKNSSSKKVTPKLSFKKTVTFYAKGTSKSSTEEISRMVFDSIEQNDEKELKCVMKIPANQAPSIQNCDIIKLEYTLKVYLDISLSFDPKIVFPITILHSDVVSRFQRDVTGPSDFGGPSNSDFPKPAVSMGPYPVPPQVGGYGYPAGQGFSAPPPEYPGDSQPHAAPPGMYPPLPPVSEGYGRAVPQQPVPYGSAVSTPYLSPTGTPIDQPPSAPPMEPQFSPPSLAPPAYSSLFSSPVMNEDFLSQGDKTPSK</sequence>
<comment type="caution">
    <text evidence="4">The sequence shown here is derived from an EMBL/GenBank/DDBJ whole genome shotgun (WGS) entry which is preliminary data.</text>
</comment>
<dbReference type="Pfam" id="PF02752">
    <property type="entry name" value="Arrestin_C"/>
    <property type="match status" value="1"/>
</dbReference>
<comment type="similarity">
    <text evidence="1">Belongs to the arrestin family.</text>
</comment>
<dbReference type="AlphaFoldDB" id="A0A834C9V3"/>